<proteinExistence type="predicted"/>
<gene>
    <name evidence="2" type="ORF">N1851_010229</name>
</gene>
<organism evidence="2 3">
    <name type="scientific">Merluccius polli</name>
    <name type="common">Benguela hake</name>
    <name type="synonym">Merluccius cadenati</name>
    <dbReference type="NCBI Taxonomy" id="89951"/>
    <lineage>
        <taxon>Eukaryota</taxon>
        <taxon>Metazoa</taxon>
        <taxon>Chordata</taxon>
        <taxon>Craniata</taxon>
        <taxon>Vertebrata</taxon>
        <taxon>Euteleostomi</taxon>
        <taxon>Actinopterygii</taxon>
        <taxon>Neopterygii</taxon>
        <taxon>Teleostei</taxon>
        <taxon>Neoteleostei</taxon>
        <taxon>Acanthomorphata</taxon>
        <taxon>Zeiogadaria</taxon>
        <taxon>Gadariae</taxon>
        <taxon>Gadiformes</taxon>
        <taxon>Gadoidei</taxon>
        <taxon>Merlucciidae</taxon>
        <taxon>Merluccius</taxon>
    </lineage>
</organism>
<dbReference type="EMBL" id="JAOPHQ010001805">
    <property type="protein sequence ID" value="KAK0149247.1"/>
    <property type="molecule type" value="Genomic_DNA"/>
</dbReference>
<comment type="caution">
    <text evidence="2">The sequence shown here is derived from an EMBL/GenBank/DDBJ whole genome shotgun (WGS) entry which is preliminary data.</text>
</comment>
<reference evidence="2" key="1">
    <citation type="journal article" date="2023" name="Front. Mar. Sci.">
        <title>A new Merluccius polli reference genome to investigate the effects of global change in West African waters.</title>
        <authorList>
            <person name="Mateo J.L."/>
            <person name="Blanco-Fernandez C."/>
            <person name="Garcia-Vazquez E."/>
            <person name="Machado-Schiaffino G."/>
        </authorList>
    </citation>
    <scope>NUCLEOTIDE SEQUENCE</scope>
    <source>
        <strain evidence="2">C29</strain>
        <tissue evidence="2">Fin</tissue>
    </source>
</reference>
<protein>
    <submittedName>
        <fullName evidence="2">Uncharacterized protein</fullName>
    </submittedName>
</protein>
<name>A0AA47MYZ8_MERPO</name>
<evidence type="ECO:0000313" key="2">
    <source>
        <dbReference type="EMBL" id="KAK0149247.1"/>
    </source>
</evidence>
<feature type="region of interest" description="Disordered" evidence="1">
    <location>
        <begin position="102"/>
        <end position="125"/>
    </location>
</feature>
<dbReference type="AlphaFoldDB" id="A0AA47MYZ8"/>
<sequence>MGNRTILEKMGLLEKDCKCPGSGEGVSGKPTAATWPYFVLVDEELGQRHSTTTPVLIASILEETPGPSTAVDDQEESQLQPLNRKRRRDDALLQLIKEDMQLQRDAEESTGKQREWKGSSLYWRD</sequence>
<keyword evidence="3" id="KW-1185">Reference proteome</keyword>
<dbReference type="Proteomes" id="UP001174136">
    <property type="component" value="Unassembled WGS sequence"/>
</dbReference>
<evidence type="ECO:0000313" key="3">
    <source>
        <dbReference type="Proteomes" id="UP001174136"/>
    </source>
</evidence>
<feature type="region of interest" description="Disordered" evidence="1">
    <location>
        <begin position="65"/>
        <end position="86"/>
    </location>
</feature>
<evidence type="ECO:0000256" key="1">
    <source>
        <dbReference type="SAM" id="MobiDB-lite"/>
    </source>
</evidence>
<accession>A0AA47MYZ8</accession>